<gene>
    <name evidence="1" type="ORF">PCORN_10442</name>
</gene>
<comment type="caution">
    <text evidence="1">The sequence shown here is derived from an EMBL/GenBank/DDBJ whole genome shotgun (WGS) entry which is preliminary data.</text>
</comment>
<name>W7C1U3_9LIST</name>
<dbReference type="EMBL" id="AODE01000019">
    <property type="protein sequence ID" value="EUJ29571.1"/>
    <property type="molecule type" value="Genomic_DNA"/>
</dbReference>
<dbReference type="Proteomes" id="UP000019254">
    <property type="component" value="Unassembled WGS sequence"/>
</dbReference>
<keyword evidence="2" id="KW-1185">Reference proteome</keyword>
<organism evidence="1 2">
    <name type="scientific">Listeria cornellensis FSL F6-0969</name>
    <dbReference type="NCBI Taxonomy" id="1265820"/>
    <lineage>
        <taxon>Bacteria</taxon>
        <taxon>Bacillati</taxon>
        <taxon>Bacillota</taxon>
        <taxon>Bacilli</taxon>
        <taxon>Bacillales</taxon>
        <taxon>Listeriaceae</taxon>
        <taxon>Listeria</taxon>
    </lineage>
</organism>
<dbReference type="AlphaFoldDB" id="W7C1U3"/>
<dbReference type="PATRIC" id="fig|1265820.5.peg.2050"/>
<proteinExistence type="predicted"/>
<dbReference type="RefSeq" id="WP_036079513.1">
    <property type="nucleotide sequence ID" value="NZ_AODE01000019.1"/>
</dbReference>
<sequence>MATTYEQEFVAQQLTKENIDYITDNLIPLIELVTENQENKEEKLKIKKQMDVVKAFISQETLTILQLIGFNFKKALGEPLTEIAKISIESIVKNKNEIGESELAIERDIEIYKVLQKEEAYQRLLEMKSSMQ</sequence>
<reference evidence="1 2" key="1">
    <citation type="journal article" date="2014" name="Int. J. Syst. Evol. Microbiol.">
        <title>Listeria floridensis sp. nov., Listeria aquatica sp. nov., Listeria cornellensis sp. nov., Listeria riparia sp. nov. and Listeria grandensis sp. nov., from agricultural and natural environments.</title>
        <authorList>
            <person name="den Bakker H.C."/>
            <person name="Warchocki S."/>
            <person name="Wright E.M."/>
            <person name="Allred A.F."/>
            <person name="Ahlstrom C."/>
            <person name="Manuel C.S."/>
            <person name="Stasiewicz M.J."/>
            <person name="Burrell A."/>
            <person name="Roof S."/>
            <person name="Strawn L."/>
            <person name="Fortes E.D."/>
            <person name="Nightingale K.K."/>
            <person name="Kephart D."/>
            <person name="Wiedmann M."/>
        </authorList>
    </citation>
    <scope>NUCLEOTIDE SEQUENCE [LARGE SCALE GENOMIC DNA]</scope>
    <source>
        <strain evidence="2">FSL F6-969</strain>
    </source>
</reference>
<evidence type="ECO:0000313" key="1">
    <source>
        <dbReference type="EMBL" id="EUJ29571.1"/>
    </source>
</evidence>
<protein>
    <submittedName>
        <fullName evidence="1">Uncharacterized protein</fullName>
    </submittedName>
</protein>
<evidence type="ECO:0000313" key="2">
    <source>
        <dbReference type="Proteomes" id="UP000019254"/>
    </source>
</evidence>
<dbReference type="OrthoDB" id="2606754at2"/>
<accession>W7C1U3</accession>